<evidence type="ECO:0000256" key="1">
    <source>
        <dbReference type="ARBA" id="ARBA00003618"/>
    </source>
</evidence>
<evidence type="ECO:0000256" key="6">
    <source>
        <dbReference type="ARBA" id="ARBA00022840"/>
    </source>
</evidence>
<dbReference type="FunFam" id="3.40.50.300:FF:000356">
    <property type="entry name" value="DNA repair protein RecN"/>
    <property type="match status" value="1"/>
</dbReference>
<dbReference type="PANTHER" id="PTHR11059:SF0">
    <property type="entry name" value="DNA REPAIR PROTEIN RECN"/>
    <property type="match status" value="1"/>
</dbReference>
<dbReference type="Pfam" id="PF02463">
    <property type="entry name" value="SMC_N"/>
    <property type="match status" value="1"/>
</dbReference>
<keyword evidence="6" id="KW-0067">ATP-binding</keyword>
<protein>
    <recommendedName>
        <fullName evidence="3 9">DNA repair protein RecN</fullName>
    </recommendedName>
    <alternativeName>
        <fullName evidence="8 9">Recombination protein N</fullName>
    </alternativeName>
</protein>
<dbReference type="GO" id="GO:0043590">
    <property type="term" value="C:bacterial nucleoid"/>
    <property type="evidence" value="ECO:0007669"/>
    <property type="project" value="TreeGrafter"/>
</dbReference>
<evidence type="ECO:0000256" key="7">
    <source>
        <dbReference type="ARBA" id="ARBA00023204"/>
    </source>
</evidence>
<dbReference type="EMBL" id="DRQG01000161">
    <property type="protein sequence ID" value="HGY57445.1"/>
    <property type="molecule type" value="Genomic_DNA"/>
</dbReference>
<dbReference type="NCBIfam" id="NF008121">
    <property type="entry name" value="PRK10869.1"/>
    <property type="match status" value="1"/>
</dbReference>
<evidence type="ECO:0000313" key="12">
    <source>
        <dbReference type="EMBL" id="HGY57445.1"/>
    </source>
</evidence>
<dbReference type="PANTHER" id="PTHR11059">
    <property type="entry name" value="DNA REPAIR PROTEIN RECN"/>
    <property type="match status" value="1"/>
</dbReference>
<comment type="caution">
    <text evidence="12">The sequence shown here is derived from an EMBL/GenBank/DDBJ whole genome shotgun (WGS) entry which is preliminary data.</text>
</comment>
<dbReference type="GO" id="GO:0006281">
    <property type="term" value="P:DNA repair"/>
    <property type="evidence" value="ECO:0007669"/>
    <property type="project" value="UniProtKB-KW"/>
</dbReference>
<gene>
    <name evidence="12" type="primary">recN</name>
    <name evidence="12" type="ORF">ENK44_17185</name>
</gene>
<dbReference type="GO" id="GO:0006310">
    <property type="term" value="P:DNA recombination"/>
    <property type="evidence" value="ECO:0007669"/>
    <property type="project" value="InterPro"/>
</dbReference>
<keyword evidence="7 9" id="KW-0234">DNA repair</keyword>
<accession>A0A7V4U3Q5</accession>
<dbReference type="InterPro" id="IPR003395">
    <property type="entry name" value="RecF/RecN/SMC_N"/>
</dbReference>
<evidence type="ECO:0000256" key="10">
    <source>
        <dbReference type="SAM" id="Coils"/>
    </source>
</evidence>
<keyword evidence="4" id="KW-0547">Nucleotide-binding</keyword>
<dbReference type="Proteomes" id="UP000885779">
    <property type="component" value="Unassembled WGS sequence"/>
</dbReference>
<keyword evidence="10" id="KW-0175">Coiled coil</keyword>
<evidence type="ECO:0000256" key="2">
    <source>
        <dbReference type="ARBA" id="ARBA00009441"/>
    </source>
</evidence>
<feature type="domain" description="RecF/RecN/SMC N-terminal" evidence="11">
    <location>
        <begin position="1"/>
        <end position="524"/>
    </location>
</feature>
<comment type="function">
    <text evidence="1 9">May be involved in recombinational repair of damaged DNA.</text>
</comment>
<proteinExistence type="inferred from homology"/>
<keyword evidence="5 9" id="KW-0227">DNA damage</keyword>
<evidence type="ECO:0000259" key="11">
    <source>
        <dbReference type="Pfam" id="PF02463"/>
    </source>
</evidence>
<evidence type="ECO:0000256" key="5">
    <source>
        <dbReference type="ARBA" id="ARBA00022763"/>
    </source>
</evidence>
<dbReference type="GO" id="GO:0005524">
    <property type="term" value="F:ATP binding"/>
    <property type="evidence" value="ECO:0007669"/>
    <property type="project" value="UniProtKB-KW"/>
</dbReference>
<dbReference type="AlphaFoldDB" id="A0A7V4U3Q5"/>
<evidence type="ECO:0000256" key="3">
    <source>
        <dbReference type="ARBA" id="ARBA00021315"/>
    </source>
</evidence>
<feature type="coiled-coil region" evidence="10">
    <location>
        <begin position="158"/>
        <end position="225"/>
    </location>
</feature>
<evidence type="ECO:0000256" key="9">
    <source>
        <dbReference type="PIRNR" id="PIRNR003128"/>
    </source>
</evidence>
<dbReference type="Gene3D" id="3.40.50.300">
    <property type="entry name" value="P-loop containing nucleotide triphosphate hydrolases"/>
    <property type="match status" value="2"/>
</dbReference>
<dbReference type="PIRSF" id="PIRSF003128">
    <property type="entry name" value="RecN"/>
    <property type="match status" value="1"/>
</dbReference>
<dbReference type="CDD" id="cd03241">
    <property type="entry name" value="ABC_RecN"/>
    <property type="match status" value="2"/>
</dbReference>
<evidence type="ECO:0000256" key="8">
    <source>
        <dbReference type="ARBA" id="ARBA00033408"/>
    </source>
</evidence>
<name>A0A7V4U3Q5_CALAY</name>
<sequence length="572" mass="65644">MIESLYIKNFILVDEIEIQFEQGFNILTGETGAGKSIIVRAMSQLCGERGSPDLVRRDATKAVIEAFIRTTDSAGVNDFLRNEQIEQQTADTIILRKEIYANGASRIFINDSPVTLNRLTQLSALLVDLHGQHQHQRLLYPDSHLHYLDEFAGLTSLAEQFKTQLQAYRQALREYEQLKEEQLHAYQRQDMYRYQYDELSKAELKEGELDELKAEEKKLSNLENIHRYGQELTSLLYSGETNAGSMLVKAEEDLRYLTSFDEQFKAFGETLAEARQNIEEIGRTVEAYLNDLQFDPERMEFLQRRIGQIEFLLKKYQKISIEELILLHKEIAEKLGHIDRFDEKIEQKKEEIERLRKELLNTGSQLTRKRREKALQLQDKITEILNEIGMPQAVFRIECVYNEKENGAFEMDGRPVQPIEHGFDRVIFQVASNTGEAFKPLQKIASGGEISRIMLALKSVMAQSDATPTLVFDEIDAGISGKIAQIVGRKMAGLAKSHQIICITHLPQIASFAHAHYRVQKSTEEKRTRVEVIKLNDEEHIEEIAILLGGQTISDQARENARHLIVESLNYS</sequence>
<organism evidence="12">
    <name type="scientific">Caldithrix abyssi</name>
    <dbReference type="NCBI Taxonomy" id="187145"/>
    <lineage>
        <taxon>Bacteria</taxon>
        <taxon>Pseudomonadati</taxon>
        <taxon>Calditrichota</taxon>
        <taxon>Calditrichia</taxon>
        <taxon>Calditrichales</taxon>
        <taxon>Calditrichaceae</taxon>
        <taxon>Caldithrix</taxon>
    </lineage>
</organism>
<reference evidence="12" key="1">
    <citation type="journal article" date="2020" name="mSystems">
        <title>Genome- and Community-Level Interaction Insights into Carbon Utilization and Element Cycling Functions of Hydrothermarchaeota in Hydrothermal Sediment.</title>
        <authorList>
            <person name="Zhou Z."/>
            <person name="Liu Y."/>
            <person name="Xu W."/>
            <person name="Pan J."/>
            <person name="Luo Z.H."/>
            <person name="Li M."/>
        </authorList>
    </citation>
    <scope>NUCLEOTIDE SEQUENCE [LARGE SCALE GENOMIC DNA]</scope>
    <source>
        <strain evidence="12">HyVt-577</strain>
    </source>
</reference>
<feature type="coiled-coil region" evidence="10">
    <location>
        <begin position="338"/>
        <end position="372"/>
    </location>
</feature>
<dbReference type="SUPFAM" id="SSF52540">
    <property type="entry name" value="P-loop containing nucleoside triphosphate hydrolases"/>
    <property type="match status" value="1"/>
</dbReference>
<dbReference type="InterPro" id="IPR004604">
    <property type="entry name" value="DNA_recomb/repair_RecN"/>
</dbReference>
<dbReference type="FunFam" id="3.40.50.300:FF:000319">
    <property type="entry name" value="DNA repair protein RecN"/>
    <property type="match status" value="1"/>
</dbReference>
<dbReference type="InterPro" id="IPR027417">
    <property type="entry name" value="P-loop_NTPase"/>
</dbReference>
<dbReference type="NCBIfam" id="TIGR00634">
    <property type="entry name" value="recN"/>
    <property type="match status" value="1"/>
</dbReference>
<comment type="similarity">
    <text evidence="2 9">Belongs to the RecN family.</text>
</comment>
<dbReference type="GO" id="GO:0009432">
    <property type="term" value="P:SOS response"/>
    <property type="evidence" value="ECO:0007669"/>
    <property type="project" value="TreeGrafter"/>
</dbReference>
<evidence type="ECO:0000256" key="4">
    <source>
        <dbReference type="ARBA" id="ARBA00022741"/>
    </source>
</evidence>